<dbReference type="OrthoDB" id="3026777at2759"/>
<dbReference type="Proteomes" id="UP000799776">
    <property type="component" value="Unassembled WGS sequence"/>
</dbReference>
<keyword evidence="3 5" id="KW-1133">Transmembrane helix</keyword>
<feature type="transmembrane region" description="Helical" evidence="5">
    <location>
        <begin position="211"/>
        <end position="230"/>
    </location>
</feature>
<dbReference type="AlphaFoldDB" id="A0A9P4HVF8"/>
<feature type="transmembrane region" description="Helical" evidence="5">
    <location>
        <begin position="294"/>
        <end position="318"/>
    </location>
</feature>
<reference evidence="6" key="1">
    <citation type="journal article" date="2020" name="Stud. Mycol.">
        <title>101 Dothideomycetes genomes: a test case for predicting lifestyles and emergence of pathogens.</title>
        <authorList>
            <person name="Haridas S."/>
            <person name="Albert R."/>
            <person name="Binder M."/>
            <person name="Bloem J."/>
            <person name="Labutti K."/>
            <person name="Salamov A."/>
            <person name="Andreopoulos B."/>
            <person name="Baker S."/>
            <person name="Barry K."/>
            <person name="Bills G."/>
            <person name="Bluhm B."/>
            <person name="Cannon C."/>
            <person name="Castanera R."/>
            <person name="Culley D."/>
            <person name="Daum C."/>
            <person name="Ezra D."/>
            <person name="Gonzalez J."/>
            <person name="Henrissat B."/>
            <person name="Kuo A."/>
            <person name="Liang C."/>
            <person name="Lipzen A."/>
            <person name="Lutzoni F."/>
            <person name="Magnuson J."/>
            <person name="Mondo S."/>
            <person name="Nolan M."/>
            <person name="Ohm R."/>
            <person name="Pangilinan J."/>
            <person name="Park H.-J."/>
            <person name="Ramirez L."/>
            <person name="Alfaro M."/>
            <person name="Sun H."/>
            <person name="Tritt A."/>
            <person name="Yoshinaga Y."/>
            <person name="Zwiers L.-H."/>
            <person name="Turgeon B."/>
            <person name="Goodwin S."/>
            <person name="Spatafora J."/>
            <person name="Crous P."/>
            <person name="Grigoriev I."/>
        </authorList>
    </citation>
    <scope>NUCLEOTIDE SEQUENCE</scope>
    <source>
        <strain evidence="6">CBS 121410</strain>
    </source>
</reference>
<dbReference type="Pfam" id="PF07690">
    <property type="entry name" value="MFS_1"/>
    <property type="match status" value="1"/>
</dbReference>
<dbReference type="InterPro" id="IPR011701">
    <property type="entry name" value="MFS"/>
</dbReference>
<evidence type="ECO:0000313" key="6">
    <source>
        <dbReference type="EMBL" id="KAF2087192.1"/>
    </source>
</evidence>
<dbReference type="GO" id="GO:0022857">
    <property type="term" value="F:transmembrane transporter activity"/>
    <property type="evidence" value="ECO:0007669"/>
    <property type="project" value="InterPro"/>
</dbReference>
<evidence type="ECO:0000256" key="2">
    <source>
        <dbReference type="ARBA" id="ARBA00022692"/>
    </source>
</evidence>
<feature type="transmembrane region" description="Helical" evidence="5">
    <location>
        <begin position="406"/>
        <end position="429"/>
    </location>
</feature>
<comment type="caution">
    <text evidence="6">The sequence shown here is derived from an EMBL/GenBank/DDBJ whole genome shotgun (WGS) entry which is preliminary data.</text>
</comment>
<feature type="transmembrane region" description="Helical" evidence="5">
    <location>
        <begin position="81"/>
        <end position="100"/>
    </location>
</feature>
<dbReference type="PANTHER" id="PTHR23507">
    <property type="entry name" value="ZGC:174356"/>
    <property type="match status" value="1"/>
</dbReference>
<organism evidence="6 7">
    <name type="scientific">Saccharata proteae CBS 121410</name>
    <dbReference type="NCBI Taxonomy" id="1314787"/>
    <lineage>
        <taxon>Eukaryota</taxon>
        <taxon>Fungi</taxon>
        <taxon>Dikarya</taxon>
        <taxon>Ascomycota</taxon>
        <taxon>Pezizomycotina</taxon>
        <taxon>Dothideomycetes</taxon>
        <taxon>Dothideomycetes incertae sedis</taxon>
        <taxon>Botryosphaeriales</taxon>
        <taxon>Saccharataceae</taxon>
        <taxon>Saccharata</taxon>
    </lineage>
</organism>
<name>A0A9P4HVF8_9PEZI</name>
<feature type="transmembrane region" description="Helical" evidence="5">
    <location>
        <begin position="472"/>
        <end position="493"/>
    </location>
</feature>
<gene>
    <name evidence="6" type="ORF">K490DRAFT_42556</name>
</gene>
<evidence type="ECO:0000313" key="7">
    <source>
        <dbReference type="Proteomes" id="UP000799776"/>
    </source>
</evidence>
<dbReference type="EMBL" id="ML978721">
    <property type="protein sequence ID" value="KAF2087192.1"/>
    <property type="molecule type" value="Genomic_DNA"/>
</dbReference>
<dbReference type="PANTHER" id="PTHR23507:SF40">
    <property type="entry name" value="TETRACYCLINE-EFFLUX TRANSPORTER"/>
    <property type="match status" value="1"/>
</dbReference>
<feature type="transmembrane region" description="Helical" evidence="5">
    <location>
        <begin position="112"/>
        <end position="131"/>
    </location>
</feature>
<accession>A0A9P4HVF8</accession>
<evidence type="ECO:0000256" key="3">
    <source>
        <dbReference type="ARBA" id="ARBA00022989"/>
    </source>
</evidence>
<evidence type="ECO:0000256" key="1">
    <source>
        <dbReference type="ARBA" id="ARBA00004141"/>
    </source>
</evidence>
<evidence type="ECO:0000256" key="5">
    <source>
        <dbReference type="SAM" id="Phobius"/>
    </source>
</evidence>
<feature type="transmembrane region" description="Helical" evidence="5">
    <location>
        <begin position="338"/>
        <end position="356"/>
    </location>
</feature>
<keyword evidence="4 5" id="KW-0472">Membrane</keyword>
<evidence type="ECO:0000256" key="4">
    <source>
        <dbReference type="ARBA" id="ARBA00023136"/>
    </source>
</evidence>
<feature type="transmembrane region" description="Helical" evidence="5">
    <location>
        <begin position="186"/>
        <end position="205"/>
    </location>
</feature>
<dbReference type="Gene3D" id="1.20.1250.20">
    <property type="entry name" value="MFS general substrate transporter like domains"/>
    <property type="match status" value="1"/>
</dbReference>
<sequence length="500" mass="53800">MYVLSCIRADITQVIWLIVFFLINSLAFGITAVPRMNLIVSLICRQALGTDTTTNPYPPVVIGGYNPQCMVGDISSLTAKVASYGNIISGLLAIMTSTFLNTLSDRVGRVRIIFINTVGLVGAELVLVVLANSSNNVSSNWLFLAYFMDGLSGSFAVSMSMASAYISDCTAEEKRNVQIGRIHGSMFIGIAVGPIISSFIVSLSGQKTPLTVFYVCLVMRGISLVYLYFVPESLPKAGTLPPLRMQSSYASIGSRLSRSTLGLPTGIDRLNPSKWLDRLVPPGFPESSLFRRNVVFLLLINIICYSAAMSTAEVLILYPQIVFKWGNVENNTFMSVINFFRAAVSALALPVLIRLFRKPSQRPNLSQSQLVDAPTGADSLDRTLMRTAILCDIFGFVGYATSPNGVLFTLCGALAAFGAIGLSTTEAALTKHISRERVGELMGGLGLMQAIVRIVAPSTANMVYSWTVTSAPGLAFLGVAGTLCIGVLLTLFLRVDINGM</sequence>
<comment type="subcellular location">
    <subcellularLocation>
        <location evidence="1">Membrane</location>
        <topology evidence="1">Multi-pass membrane protein</topology>
    </subcellularLocation>
</comment>
<protein>
    <submittedName>
        <fullName evidence="6">MFS general substrate transporter</fullName>
    </submittedName>
</protein>
<feature type="transmembrane region" description="Helical" evidence="5">
    <location>
        <begin position="14"/>
        <end position="33"/>
    </location>
</feature>
<feature type="transmembrane region" description="Helical" evidence="5">
    <location>
        <begin position="143"/>
        <end position="166"/>
    </location>
</feature>
<keyword evidence="7" id="KW-1185">Reference proteome</keyword>
<dbReference type="InterPro" id="IPR036259">
    <property type="entry name" value="MFS_trans_sf"/>
</dbReference>
<dbReference type="SUPFAM" id="SSF103473">
    <property type="entry name" value="MFS general substrate transporter"/>
    <property type="match status" value="1"/>
</dbReference>
<dbReference type="GO" id="GO:0016020">
    <property type="term" value="C:membrane"/>
    <property type="evidence" value="ECO:0007669"/>
    <property type="project" value="UniProtKB-SubCell"/>
</dbReference>
<proteinExistence type="predicted"/>
<keyword evidence="2 5" id="KW-0812">Transmembrane</keyword>